<dbReference type="Pfam" id="PF26544">
    <property type="entry name" value="Mdm12"/>
    <property type="match status" value="2"/>
</dbReference>
<dbReference type="GO" id="GO:0045040">
    <property type="term" value="P:protein insertion into mitochondrial outer membrane"/>
    <property type="evidence" value="ECO:0007669"/>
    <property type="project" value="UniProtKB-UniRule"/>
</dbReference>
<sequence>MSFTIYWEKLDKRVAQSVQAQLNSFFAALEPRPAFLGKISVEDLDFGSVPPHLEIQDLTEPFPEFYLATEDDVATATTAATATAAATAAAAAAAVPDAYGGVDDSIAPPAGRLTPGRPLSRATVRSHLGARMDAIMRSGAMSPVPRVWSPAPPLPLLYQAPQAYSGHVSDRGSRPGSARALLPGEVAVERSEDDVQLLAKAEYRGDMTLVLRTELQLNYPAAQFVSLPVTMHITKIEFAAVAVVAYLRDRINFCFLEPDPPRTSLLDGFSIRTEIGDAGRHVLKNVEKLECFVTEQLRKAIDDELVFPSYHSFEMSAAADM</sequence>
<dbReference type="InterPro" id="IPR031468">
    <property type="entry name" value="SMP_LBD"/>
</dbReference>
<evidence type="ECO:0000256" key="9">
    <source>
        <dbReference type="HAMAP-Rule" id="MF_03104"/>
    </source>
</evidence>
<keyword evidence="4 9" id="KW-0256">Endoplasmic reticulum</keyword>
<dbReference type="PANTHER" id="PTHR28204:SF1">
    <property type="entry name" value="MITOCHONDRIAL DISTRIBUTION AND MORPHOLOGY PROTEIN 12"/>
    <property type="match status" value="1"/>
</dbReference>
<proteinExistence type="inferred from homology"/>
<dbReference type="InterPro" id="IPR027532">
    <property type="entry name" value="Mdm12"/>
</dbReference>
<dbReference type="HAMAP" id="MF_03104">
    <property type="entry name" value="Mdm12"/>
    <property type="match status" value="1"/>
</dbReference>
<dbReference type="Proteomes" id="UP001140217">
    <property type="component" value="Unassembled WGS sequence"/>
</dbReference>
<evidence type="ECO:0000256" key="4">
    <source>
        <dbReference type="ARBA" id="ARBA00022824"/>
    </source>
</evidence>
<keyword evidence="2" id="KW-0813">Transport</keyword>
<keyword evidence="8 9" id="KW-0472">Membrane</keyword>
<dbReference type="GO" id="GO:1990456">
    <property type="term" value="P:mitochondrion-endoplasmic reticulum membrane tethering"/>
    <property type="evidence" value="ECO:0007669"/>
    <property type="project" value="TreeGrafter"/>
</dbReference>
<evidence type="ECO:0000256" key="8">
    <source>
        <dbReference type="ARBA" id="ARBA00023136"/>
    </source>
</evidence>
<dbReference type="GO" id="GO:0015914">
    <property type="term" value="P:phospholipid transport"/>
    <property type="evidence" value="ECO:0007669"/>
    <property type="project" value="TreeGrafter"/>
</dbReference>
<dbReference type="AlphaFoldDB" id="A0A9W8LLR7"/>
<keyword evidence="6" id="KW-0446">Lipid-binding</keyword>
<evidence type="ECO:0000256" key="1">
    <source>
        <dbReference type="ARBA" id="ARBA00004370"/>
    </source>
</evidence>
<evidence type="ECO:0000259" key="10">
    <source>
        <dbReference type="PROSITE" id="PS51847"/>
    </source>
</evidence>
<dbReference type="GO" id="GO:0008289">
    <property type="term" value="F:lipid binding"/>
    <property type="evidence" value="ECO:0007669"/>
    <property type="project" value="UniProtKB-KW"/>
</dbReference>
<comment type="similarity">
    <text evidence="9">Belongs to the MDM12 family.</text>
</comment>
<dbReference type="OrthoDB" id="3356905at2759"/>
<comment type="subcellular location">
    <subcellularLocation>
        <location evidence="1">Membrane</location>
    </subcellularLocation>
    <subcellularLocation>
        <location evidence="9">Mitochondrion outer membrane</location>
        <topology evidence="9">Peripheral membrane protein</topology>
        <orientation evidence="9">Cytoplasmic side</orientation>
    </subcellularLocation>
    <subcellularLocation>
        <location evidence="9">Endoplasmic reticulum membrane</location>
        <topology evidence="9">Peripheral membrane protein</topology>
        <orientation evidence="9">Cytoplasmic side</orientation>
    </subcellularLocation>
    <text evidence="9">The ERMES/MDM complex localizes to a few discrete foci (around 10 per single cell), that represent mitochondria-endoplasmic reticulum junctions. These foci are often found next to mtDNA nucleoids.</text>
</comment>
<keyword evidence="12" id="KW-1185">Reference proteome</keyword>
<evidence type="ECO:0000256" key="3">
    <source>
        <dbReference type="ARBA" id="ARBA00022787"/>
    </source>
</evidence>
<evidence type="ECO:0000313" key="11">
    <source>
        <dbReference type="EMBL" id="KAJ2785143.1"/>
    </source>
</evidence>
<keyword evidence="3 9" id="KW-1000">Mitochondrion outer membrane</keyword>
<comment type="function">
    <text evidence="9">Component of the ERMES/MDM complex, which serves as a molecular tether to connect the endoplasmic reticulum (ER) and mitochondria. Components of this complex are involved in the control of mitochondrial shape and protein biogenesis, and function in nonvesicular lipid trafficking between the ER and mitochondria. MDM12 is required for the interaction of the ER-resident membrane protein MMM1 and the outer mitochondrial membrane-resident beta-barrel protein MDM10. The MDM12-MMM1 subcomplex functions in the major beta-barrel assembly pathway that is responsible for biogenesis of all mitochondrial outer membrane beta-barrel proteins, and acts in a late step after the SAM complex. The MDM10-MDM12-MMM1 subcomplex further acts in the TOM40-specific pathway after the action of the MDM12-MMM1 complex. Essential for establishing and maintaining the structure of mitochondria and maintenance of mtDNA nucleoids.</text>
</comment>
<protein>
    <recommendedName>
        <fullName evidence="9">Mitochondrial distribution and morphology protein 12</fullName>
    </recommendedName>
    <alternativeName>
        <fullName evidence="9">Mitochondrial inheritance component MDM12</fullName>
    </alternativeName>
</protein>
<evidence type="ECO:0000256" key="7">
    <source>
        <dbReference type="ARBA" id="ARBA00023128"/>
    </source>
</evidence>
<dbReference type="CDD" id="cd21672">
    <property type="entry name" value="SMP_Mdm12"/>
    <property type="match status" value="1"/>
</dbReference>
<dbReference type="GO" id="GO:0005789">
    <property type="term" value="C:endoplasmic reticulum membrane"/>
    <property type="evidence" value="ECO:0007669"/>
    <property type="project" value="UniProtKB-SubCell"/>
</dbReference>
<evidence type="ECO:0000256" key="5">
    <source>
        <dbReference type="ARBA" id="ARBA00023055"/>
    </source>
</evidence>
<feature type="domain" description="SMP-LTD" evidence="10">
    <location>
        <begin position="1"/>
        <end position="316"/>
    </location>
</feature>
<dbReference type="EMBL" id="JANBUL010000015">
    <property type="protein sequence ID" value="KAJ2785143.1"/>
    <property type="molecule type" value="Genomic_DNA"/>
</dbReference>
<comment type="subunit">
    <text evidence="9">Component of the ER-mitochondria encounter structure (ERMES) or MDM complex, composed of MMM1, MDM10, MDM12 and MDM34. A MMM1 homodimer associates with one molecule of MDM12 on each side in a pairwise head-to-tail manner, and the SMP-LTD domains of MMM1 and MDM12 generate a continuous hydrophobic tunnel for phospholipid trafficking.</text>
</comment>
<gene>
    <name evidence="11" type="primary">MDM12_1</name>
    <name evidence="9" type="synonym">MDM12</name>
    <name evidence="11" type="ORF">H4R18_000731</name>
</gene>
<keyword evidence="5" id="KW-0445">Lipid transport</keyword>
<dbReference type="PANTHER" id="PTHR28204">
    <property type="entry name" value="MITOCHONDRIAL DISTRIBUTION AND MORPHOLOGY PROTEIN 12"/>
    <property type="match status" value="1"/>
</dbReference>
<evidence type="ECO:0000256" key="2">
    <source>
        <dbReference type="ARBA" id="ARBA00022448"/>
    </source>
</evidence>
<dbReference type="GO" id="GO:0032865">
    <property type="term" value="C:ERMES complex"/>
    <property type="evidence" value="ECO:0007669"/>
    <property type="project" value="UniProtKB-UniRule"/>
</dbReference>
<evidence type="ECO:0000313" key="12">
    <source>
        <dbReference type="Proteomes" id="UP001140217"/>
    </source>
</evidence>
<evidence type="ECO:0000256" key="6">
    <source>
        <dbReference type="ARBA" id="ARBA00023121"/>
    </source>
</evidence>
<reference evidence="11" key="1">
    <citation type="submission" date="2022-07" db="EMBL/GenBank/DDBJ databases">
        <title>Phylogenomic reconstructions and comparative analyses of Kickxellomycotina fungi.</title>
        <authorList>
            <person name="Reynolds N.K."/>
            <person name="Stajich J.E."/>
            <person name="Barry K."/>
            <person name="Grigoriev I.V."/>
            <person name="Crous P."/>
            <person name="Smith M.E."/>
        </authorList>
    </citation>
    <scope>NUCLEOTIDE SEQUENCE</scope>
    <source>
        <strain evidence="11">NBRC 105414</strain>
    </source>
</reference>
<keyword evidence="7 9" id="KW-0496">Mitochondrion</keyword>
<dbReference type="PROSITE" id="PS51847">
    <property type="entry name" value="SMP"/>
    <property type="match status" value="1"/>
</dbReference>
<accession>A0A9W8LLR7</accession>
<name>A0A9W8LLR7_9FUNG</name>
<organism evidence="11 12">
    <name type="scientific">Coemansia javaensis</name>
    <dbReference type="NCBI Taxonomy" id="2761396"/>
    <lineage>
        <taxon>Eukaryota</taxon>
        <taxon>Fungi</taxon>
        <taxon>Fungi incertae sedis</taxon>
        <taxon>Zoopagomycota</taxon>
        <taxon>Kickxellomycotina</taxon>
        <taxon>Kickxellomycetes</taxon>
        <taxon>Kickxellales</taxon>
        <taxon>Kickxellaceae</taxon>
        <taxon>Coemansia</taxon>
    </lineage>
</organism>
<comment type="caution">
    <text evidence="11">The sequence shown here is derived from an EMBL/GenBank/DDBJ whole genome shotgun (WGS) entry which is preliminary data.</text>
</comment>